<dbReference type="InterPro" id="IPR050213">
    <property type="entry name" value="GST_superfamily"/>
</dbReference>
<dbReference type="CDD" id="cd03039">
    <property type="entry name" value="GST_N_Sigma_like"/>
    <property type="match status" value="1"/>
</dbReference>
<dbReference type="OrthoDB" id="414243at2759"/>
<dbReference type="SFLD" id="SFLDS00019">
    <property type="entry name" value="Glutathione_Transferase_(cytos"/>
    <property type="match status" value="1"/>
</dbReference>
<dbReference type="Gene3D" id="1.20.1050.130">
    <property type="match status" value="1"/>
</dbReference>
<comment type="catalytic activity">
    <reaction evidence="4">
        <text>RX + glutathione = an S-substituted glutathione + a halide anion + H(+)</text>
        <dbReference type="Rhea" id="RHEA:16437"/>
        <dbReference type="ChEBI" id="CHEBI:15378"/>
        <dbReference type="ChEBI" id="CHEBI:16042"/>
        <dbReference type="ChEBI" id="CHEBI:17792"/>
        <dbReference type="ChEBI" id="CHEBI:57925"/>
        <dbReference type="ChEBI" id="CHEBI:90779"/>
        <dbReference type="EC" id="2.5.1.18"/>
    </reaction>
</comment>
<proteinExistence type="inferred from homology"/>
<dbReference type="GO" id="GO:0004364">
    <property type="term" value="F:glutathione transferase activity"/>
    <property type="evidence" value="ECO:0007669"/>
    <property type="project" value="UniProtKB-EC"/>
</dbReference>
<evidence type="ECO:0000313" key="7">
    <source>
        <dbReference type="EMBL" id="CAH1101305.1"/>
    </source>
</evidence>
<dbReference type="SFLD" id="SFLDG01205">
    <property type="entry name" value="AMPS.1"/>
    <property type="match status" value="1"/>
</dbReference>
<dbReference type="GO" id="GO:0004602">
    <property type="term" value="F:glutathione peroxidase activity"/>
    <property type="evidence" value="ECO:0007669"/>
    <property type="project" value="UniProtKB-ARBA"/>
</dbReference>
<dbReference type="AlphaFoldDB" id="A0A9P0CK29"/>
<dbReference type="Proteomes" id="UP001153636">
    <property type="component" value="Chromosome 11"/>
</dbReference>
<dbReference type="InterPro" id="IPR010987">
    <property type="entry name" value="Glutathione-S-Trfase_C-like"/>
</dbReference>
<dbReference type="GO" id="GO:0006749">
    <property type="term" value="P:glutathione metabolic process"/>
    <property type="evidence" value="ECO:0007669"/>
    <property type="project" value="TreeGrafter"/>
</dbReference>
<dbReference type="InterPro" id="IPR036249">
    <property type="entry name" value="Thioredoxin-like_sf"/>
</dbReference>
<name>A0A9P0CK29_9CUCU</name>
<sequence length="215" mass="24878">MAPSYKVIYFNFTGRGEPIRMILTYGGIPFEDSRFEMTEWPKVKPTTPLGQVPILEIDGKRYTQTMPICRYLGRLLKIDGKDMLEDMAIDSAVEIIWDILKIAYERAMGGGNEEKKKQLLDKLHEQMPVLLGKFEEDTKKNGFIATNKLSWADLVFLCGYEDMENLLAGENPFAKYPHLQKLKNKLLENKNIKEYLLKRPTNTMMTAYNLKNDLK</sequence>
<feature type="domain" description="GST N-terminal" evidence="5">
    <location>
        <begin position="3"/>
        <end position="80"/>
    </location>
</feature>
<keyword evidence="2" id="KW-0808">Transferase</keyword>
<gene>
    <name evidence="7" type="ORF">PSYICH_LOCUS2702</name>
</gene>
<dbReference type="SUPFAM" id="SSF52833">
    <property type="entry name" value="Thioredoxin-like"/>
    <property type="match status" value="1"/>
</dbReference>
<dbReference type="FunFam" id="3.40.30.10:FF:000035">
    <property type="entry name" value="hematopoietic prostaglandin D synthase"/>
    <property type="match status" value="1"/>
</dbReference>
<dbReference type="CDD" id="cd03192">
    <property type="entry name" value="GST_C_Sigma_like"/>
    <property type="match status" value="1"/>
</dbReference>
<dbReference type="EMBL" id="OV651823">
    <property type="protein sequence ID" value="CAH1101305.1"/>
    <property type="molecule type" value="Genomic_DNA"/>
</dbReference>
<dbReference type="PANTHER" id="PTHR11571">
    <property type="entry name" value="GLUTATHIONE S-TRANSFERASE"/>
    <property type="match status" value="1"/>
</dbReference>
<protein>
    <recommendedName>
        <fullName evidence="1">glutathione transferase</fullName>
        <ecNumber evidence="1">2.5.1.18</ecNumber>
    </recommendedName>
</protein>
<feature type="domain" description="GST C-terminal" evidence="6">
    <location>
        <begin position="82"/>
        <end position="204"/>
    </location>
</feature>
<dbReference type="EC" id="2.5.1.18" evidence="1"/>
<dbReference type="PANTHER" id="PTHR11571:SF224">
    <property type="entry name" value="HEMATOPOIETIC PROSTAGLANDIN D SYNTHASE"/>
    <property type="match status" value="1"/>
</dbReference>
<dbReference type="InterPro" id="IPR004046">
    <property type="entry name" value="GST_C"/>
</dbReference>
<dbReference type="Pfam" id="PF13409">
    <property type="entry name" value="GST_N_2"/>
    <property type="match status" value="1"/>
</dbReference>
<organism evidence="7 8">
    <name type="scientific">Psylliodes chrysocephalus</name>
    <dbReference type="NCBI Taxonomy" id="3402493"/>
    <lineage>
        <taxon>Eukaryota</taxon>
        <taxon>Metazoa</taxon>
        <taxon>Ecdysozoa</taxon>
        <taxon>Arthropoda</taxon>
        <taxon>Hexapoda</taxon>
        <taxon>Insecta</taxon>
        <taxon>Pterygota</taxon>
        <taxon>Neoptera</taxon>
        <taxon>Endopterygota</taxon>
        <taxon>Coleoptera</taxon>
        <taxon>Polyphaga</taxon>
        <taxon>Cucujiformia</taxon>
        <taxon>Chrysomeloidea</taxon>
        <taxon>Chrysomelidae</taxon>
        <taxon>Galerucinae</taxon>
        <taxon>Alticini</taxon>
        <taxon>Psylliodes</taxon>
    </lineage>
</organism>
<evidence type="ECO:0000256" key="4">
    <source>
        <dbReference type="ARBA" id="ARBA00047960"/>
    </source>
</evidence>
<evidence type="ECO:0000259" key="6">
    <source>
        <dbReference type="PROSITE" id="PS50405"/>
    </source>
</evidence>
<reference evidence="7" key="1">
    <citation type="submission" date="2022-01" db="EMBL/GenBank/DDBJ databases">
        <authorList>
            <person name="King R."/>
        </authorList>
    </citation>
    <scope>NUCLEOTIDE SEQUENCE</scope>
</reference>
<comment type="similarity">
    <text evidence="3">Belongs to the GST superfamily. Sigma family.</text>
</comment>
<evidence type="ECO:0000256" key="2">
    <source>
        <dbReference type="ARBA" id="ARBA00022679"/>
    </source>
</evidence>
<evidence type="ECO:0000256" key="1">
    <source>
        <dbReference type="ARBA" id="ARBA00012452"/>
    </source>
</evidence>
<dbReference type="PROSITE" id="PS50405">
    <property type="entry name" value="GST_CTER"/>
    <property type="match status" value="1"/>
</dbReference>
<dbReference type="Pfam" id="PF14497">
    <property type="entry name" value="GST_C_3"/>
    <property type="match status" value="1"/>
</dbReference>
<keyword evidence="8" id="KW-1185">Reference proteome</keyword>
<evidence type="ECO:0000256" key="3">
    <source>
        <dbReference type="ARBA" id="ARBA00038317"/>
    </source>
</evidence>
<dbReference type="PROSITE" id="PS50404">
    <property type="entry name" value="GST_NTER"/>
    <property type="match status" value="1"/>
</dbReference>
<evidence type="ECO:0000313" key="8">
    <source>
        <dbReference type="Proteomes" id="UP001153636"/>
    </source>
</evidence>
<dbReference type="InterPro" id="IPR040079">
    <property type="entry name" value="Glutathione_S-Trfase"/>
</dbReference>
<evidence type="ECO:0000259" key="5">
    <source>
        <dbReference type="PROSITE" id="PS50404"/>
    </source>
</evidence>
<accession>A0A9P0CK29</accession>
<dbReference type="SFLD" id="SFLDG00363">
    <property type="entry name" value="AMPS_(cytGST):_Alpha-__Mu-__Pi"/>
    <property type="match status" value="1"/>
</dbReference>
<dbReference type="InterPro" id="IPR004045">
    <property type="entry name" value="Glutathione_S-Trfase_N"/>
</dbReference>
<dbReference type="InterPro" id="IPR036282">
    <property type="entry name" value="Glutathione-S-Trfase_C_sf"/>
</dbReference>
<dbReference type="SUPFAM" id="SSF47616">
    <property type="entry name" value="GST C-terminal domain-like"/>
    <property type="match status" value="1"/>
</dbReference>